<feature type="transmembrane region" description="Helical" evidence="5">
    <location>
        <begin position="15"/>
        <end position="32"/>
    </location>
</feature>
<keyword evidence="2 5" id="KW-0812">Transmembrane</keyword>
<name>E0XV33_9GAMM</name>
<dbReference type="GO" id="GO:0008610">
    <property type="term" value="P:lipid biosynthetic process"/>
    <property type="evidence" value="ECO:0007669"/>
    <property type="project" value="InterPro"/>
</dbReference>
<proteinExistence type="predicted"/>
<dbReference type="AlphaFoldDB" id="E0XV33"/>
<comment type="subcellular location">
    <subcellularLocation>
        <location evidence="1">Membrane</location>
    </subcellularLocation>
</comment>
<keyword evidence="4 5" id="KW-0472">Membrane</keyword>
<evidence type="ECO:0000256" key="3">
    <source>
        <dbReference type="ARBA" id="ARBA00022989"/>
    </source>
</evidence>
<organism evidence="7">
    <name type="scientific">uncultured Chromatiales bacterium HF0200_41F04</name>
    <dbReference type="NCBI Taxonomy" id="710740"/>
    <lineage>
        <taxon>Bacteria</taxon>
        <taxon>Pseudomonadati</taxon>
        <taxon>Pseudomonadota</taxon>
        <taxon>Gammaproteobacteria</taxon>
        <taxon>Chromatiales</taxon>
        <taxon>environmental samples</taxon>
    </lineage>
</organism>
<dbReference type="EMBL" id="GU474885">
    <property type="protein sequence ID" value="ADI18274.1"/>
    <property type="molecule type" value="Genomic_DNA"/>
</dbReference>
<accession>E0XV33</accession>
<keyword evidence="3 5" id="KW-1133">Transmembrane helix</keyword>
<protein>
    <submittedName>
        <fullName evidence="7">Sterol desaturase</fullName>
    </submittedName>
</protein>
<evidence type="ECO:0000259" key="6">
    <source>
        <dbReference type="Pfam" id="PF04116"/>
    </source>
</evidence>
<evidence type="ECO:0000256" key="5">
    <source>
        <dbReference type="SAM" id="Phobius"/>
    </source>
</evidence>
<feature type="domain" description="Fatty acid hydroxylase" evidence="6">
    <location>
        <begin position="98"/>
        <end position="234"/>
    </location>
</feature>
<evidence type="ECO:0000313" key="7">
    <source>
        <dbReference type="EMBL" id="ADI18274.1"/>
    </source>
</evidence>
<evidence type="ECO:0000256" key="2">
    <source>
        <dbReference type="ARBA" id="ARBA00022692"/>
    </source>
</evidence>
<reference evidence="7" key="1">
    <citation type="journal article" date="2011" name="Environ. Microbiol.">
        <title>Time-series analyses of Monterey Bay coastal microbial picoplankton using a 'genome proxy' microarray.</title>
        <authorList>
            <person name="Rich V.I."/>
            <person name="Pham V.D."/>
            <person name="Eppley J."/>
            <person name="Shi Y."/>
            <person name="DeLong E.F."/>
        </authorList>
    </citation>
    <scope>NUCLEOTIDE SEQUENCE</scope>
</reference>
<feature type="transmembrane region" description="Helical" evidence="5">
    <location>
        <begin position="53"/>
        <end position="74"/>
    </location>
</feature>
<evidence type="ECO:0000256" key="1">
    <source>
        <dbReference type="ARBA" id="ARBA00004370"/>
    </source>
</evidence>
<dbReference type="Pfam" id="PF04116">
    <property type="entry name" value="FA_hydroxylase"/>
    <property type="match status" value="1"/>
</dbReference>
<dbReference type="GO" id="GO:0016491">
    <property type="term" value="F:oxidoreductase activity"/>
    <property type="evidence" value="ECO:0007669"/>
    <property type="project" value="InterPro"/>
</dbReference>
<feature type="transmembrane region" description="Helical" evidence="5">
    <location>
        <begin position="94"/>
        <end position="118"/>
    </location>
</feature>
<evidence type="ECO:0000256" key="4">
    <source>
        <dbReference type="ARBA" id="ARBA00023136"/>
    </source>
</evidence>
<sequence length="285" mass="33024">MTYMDITEIVIRNEPMLRLGCFLGVFIAIAVWEILLPRRPLTVSRWIRWSNNLAVAAFNAVLARVLLPAAVVGYADVVNLRDWGLLNQVIWPSWIEIIIAILVLDFAIYLQHIFFHVVPALWRVHRMHHADLNFDVTTGSRFHPIEIILSLVIKFGLVTILGPAVIAVFIFEVLLSTSSIFNHGNIKIARSVDYVLRWFFVTPDMHRVHHSIAVDEINSNYGFNLTWWDRLLGTYRAHPAAGHEGMIIGVERFRTLRDLRLDRMLMQPWRRLAECSKIDQEKINR</sequence>
<dbReference type="InterPro" id="IPR006694">
    <property type="entry name" value="Fatty_acid_hydroxylase"/>
</dbReference>
<dbReference type="PANTHER" id="PTHR11863">
    <property type="entry name" value="STEROL DESATURASE"/>
    <property type="match status" value="1"/>
</dbReference>
<dbReference type="GO" id="GO:0016020">
    <property type="term" value="C:membrane"/>
    <property type="evidence" value="ECO:0007669"/>
    <property type="project" value="UniProtKB-SubCell"/>
</dbReference>
<dbReference type="GO" id="GO:0005506">
    <property type="term" value="F:iron ion binding"/>
    <property type="evidence" value="ECO:0007669"/>
    <property type="project" value="InterPro"/>
</dbReference>
<feature type="transmembrane region" description="Helical" evidence="5">
    <location>
        <begin position="147"/>
        <end position="171"/>
    </location>
</feature>
<dbReference type="InterPro" id="IPR050307">
    <property type="entry name" value="Sterol_Desaturase_Related"/>
</dbReference>